<proteinExistence type="predicted"/>
<organism evidence="1 2">
    <name type="scientific">Saccharomyces kudriavzevii (strain ATCC MYA-4449 / AS 2.2408 / CBS 8840 / NBRC 1802 / NCYC 2889)</name>
    <name type="common">Yeast</name>
    <dbReference type="NCBI Taxonomy" id="226230"/>
    <lineage>
        <taxon>Eukaryota</taxon>
        <taxon>Fungi</taxon>
        <taxon>Dikarya</taxon>
        <taxon>Ascomycota</taxon>
        <taxon>Saccharomycotina</taxon>
        <taxon>Saccharomycetes</taxon>
        <taxon>Saccharomycetales</taxon>
        <taxon>Saccharomycetaceae</taxon>
        <taxon>Saccharomyces</taxon>
    </lineage>
</organism>
<dbReference type="OrthoDB" id="3981301at2759"/>
<reference evidence="1" key="1">
    <citation type="submission" date="2022-10" db="EMBL/GenBank/DDBJ databases">
        <authorList>
            <person name="Byrne P K."/>
        </authorList>
    </citation>
    <scope>NUCLEOTIDE SEQUENCE</scope>
    <source>
        <strain evidence="1">IFO1802</strain>
    </source>
</reference>
<name>A0AA35NR69_SACK1</name>
<evidence type="ECO:0000313" key="1">
    <source>
        <dbReference type="EMBL" id="CAI4059581.1"/>
    </source>
</evidence>
<protein>
    <submittedName>
        <fullName evidence="1">Uncharacterized protein</fullName>
    </submittedName>
</protein>
<dbReference type="Proteomes" id="UP001162087">
    <property type="component" value="Chromosome 4"/>
</dbReference>
<sequence>MENLCPPLPSQMRDFSTPPRNRHRHKRSFAISGDFEFLKQPASAPALPSAYDSPTFENKPSRETGINVTISNEPQNELGLIPSASPRFFISEDSTYTSPIKGVPDAIINLDDVLIDKPKLCRSHRKTKSVPVKLDDFYSSHKGNSVPELTINEEIDEDEISSQLLEPVKPLSATPSSDVDEDNKMTLENARSYNSLKIQAQKQRYYNSTRNLPLNNDDKPMDPQALTKQSSLTSLFSSRSITPVSCNINNTGRINTMNGNYLDDVLYDLDTSARTLIQDIDNFQANASERIRLSQQSPSIKKCFAKDGKSINSFNFQSQEYDIVSFTEDFDPVTSLSSSILDSERQTDDEREDSIPEEILLGEPLHIYNKAGKSDESAILYAKQGSVSIDKSHEHSTNQYKEKSFKKHRKFKLLVKLFTKK</sequence>
<dbReference type="EMBL" id="OX365899">
    <property type="protein sequence ID" value="CAI4059581.1"/>
    <property type="molecule type" value="Genomic_DNA"/>
</dbReference>
<evidence type="ECO:0000313" key="2">
    <source>
        <dbReference type="Proteomes" id="UP001162087"/>
    </source>
</evidence>
<accession>A0AA35NR69</accession>
<keyword evidence="2" id="KW-1185">Reference proteome</keyword>
<gene>
    <name evidence="1" type="primary">SKDI04G7260</name>
    <name evidence="1" type="ORF">SKDI_04G7260</name>
</gene>